<dbReference type="Gene3D" id="3.40.50.1820">
    <property type="entry name" value="alpha/beta hydrolase"/>
    <property type="match status" value="1"/>
</dbReference>
<dbReference type="SUPFAM" id="SSF53474">
    <property type="entry name" value="alpha/beta-Hydrolases"/>
    <property type="match status" value="1"/>
</dbReference>
<accession>A0AA37XFN1</accession>
<dbReference type="RefSeq" id="WP_284250971.1">
    <property type="nucleotide sequence ID" value="NZ_BSUM01000001.1"/>
</dbReference>
<proteinExistence type="predicted"/>
<dbReference type="Pfam" id="PF12697">
    <property type="entry name" value="Abhydrolase_6"/>
    <property type="match status" value="1"/>
</dbReference>
<dbReference type="PANTHER" id="PTHR43194:SF2">
    <property type="entry name" value="PEROXISOMAL MEMBRANE PROTEIN LPX1"/>
    <property type="match status" value="1"/>
</dbReference>
<dbReference type="InterPro" id="IPR000073">
    <property type="entry name" value="AB_hydrolase_1"/>
</dbReference>
<comment type="caution">
    <text evidence="2">The sequence shown here is derived from an EMBL/GenBank/DDBJ whole genome shotgun (WGS) entry which is preliminary data.</text>
</comment>
<feature type="domain" description="AB hydrolase-1" evidence="1">
    <location>
        <begin position="10"/>
        <end position="229"/>
    </location>
</feature>
<dbReference type="InterPro" id="IPR050228">
    <property type="entry name" value="Carboxylesterase_BioH"/>
</dbReference>
<evidence type="ECO:0000313" key="2">
    <source>
        <dbReference type="EMBL" id="GMA32269.1"/>
    </source>
</evidence>
<protein>
    <submittedName>
        <fullName evidence="2">Lysophospholipase</fullName>
    </submittedName>
</protein>
<evidence type="ECO:0000259" key="1">
    <source>
        <dbReference type="Pfam" id="PF12697"/>
    </source>
</evidence>
<name>A0AA37XFN1_9MICO</name>
<keyword evidence="3" id="KW-1185">Reference proteome</keyword>
<dbReference type="PANTHER" id="PTHR43194">
    <property type="entry name" value="HYDROLASE ALPHA/BETA FOLD FAMILY"/>
    <property type="match status" value="1"/>
</dbReference>
<dbReference type="GO" id="GO:0003824">
    <property type="term" value="F:catalytic activity"/>
    <property type="evidence" value="ECO:0007669"/>
    <property type="project" value="UniProtKB-ARBA"/>
</dbReference>
<organism evidence="2 3">
    <name type="scientific">Litorihabitans aurantiacus</name>
    <dbReference type="NCBI Taxonomy" id="1930061"/>
    <lineage>
        <taxon>Bacteria</taxon>
        <taxon>Bacillati</taxon>
        <taxon>Actinomycetota</taxon>
        <taxon>Actinomycetes</taxon>
        <taxon>Micrococcales</taxon>
        <taxon>Beutenbergiaceae</taxon>
        <taxon>Litorihabitans</taxon>
    </lineage>
</organism>
<sequence length="242" mass="24645">MTGAAAPTRVVLVHGVRTSATMWRAQVATLATHGYEAVAVDLPGHGTRRDEPFTLARACAVLDEAVAGAAGRVVVVGLSLGGYVTLHWAARGGRCDGVVVSSCTALPGTPVHRAFIAISRVIGASGGGADRLSGIAARLAVGASGAVDVGAGGLASAGQAATLTAVLAANPLADLAALEDRGLPLRFVIGEWDHFRLDERAFRAAAPSASWVLVRRANHLVSLHRPRAYGRALLDALEAVSG</sequence>
<dbReference type="InterPro" id="IPR029058">
    <property type="entry name" value="AB_hydrolase_fold"/>
</dbReference>
<gene>
    <name evidence="2" type="ORF">GCM10025875_22610</name>
</gene>
<dbReference type="EMBL" id="BSUM01000001">
    <property type="protein sequence ID" value="GMA32269.1"/>
    <property type="molecule type" value="Genomic_DNA"/>
</dbReference>
<evidence type="ECO:0000313" key="3">
    <source>
        <dbReference type="Proteomes" id="UP001157161"/>
    </source>
</evidence>
<dbReference type="AlphaFoldDB" id="A0AA37XFN1"/>
<reference evidence="2" key="1">
    <citation type="journal article" date="2014" name="Int. J. Syst. Evol. Microbiol.">
        <title>Complete genome sequence of Corynebacterium casei LMG S-19264T (=DSM 44701T), isolated from a smear-ripened cheese.</title>
        <authorList>
            <consortium name="US DOE Joint Genome Institute (JGI-PGF)"/>
            <person name="Walter F."/>
            <person name="Albersmeier A."/>
            <person name="Kalinowski J."/>
            <person name="Ruckert C."/>
        </authorList>
    </citation>
    <scope>NUCLEOTIDE SEQUENCE</scope>
    <source>
        <strain evidence="2">NBRC 112290</strain>
    </source>
</reference>
<dbReference type="Proteomes" id="UP001157161">
    <property type="component" value="Unassembled WGS sequence"/>
</dbReference>
<reference evidence="2" key="2">
    <citation type="submission" date="2023-02" db="EMBL/GenBank/DDBJ databases">
        <authorList>
            <person name="Sun Q."/>
            <person name="Mori K."/>
        </authorList>
    </citation>
    <scope>NUCLEOTIDE SEQUENCE</scope>
    <source>
        <strain evidence="2">NBRC 112290</strain>
    </source>
</reference>